<reference evidence="2" key="1">
    <citation type="submission" date="2017-02" db="UniProtKB">
        <authorList>
            <consortium name="WormBaseParasite"/>
        </authorList>
    </citation>
    <scope>IDENTIFICATION</scope>
</reference>
<sequence>MDSDTSTARGASTTEFGFRQITSADDDEATKEVIFVHKCSFRICSDKTLCTAFVTLHALRAVEWSFSVSDTELEQQIFLNREDFSEPMSGLYCASFVATDKYDAKVMSGSFRWSRIAHKCERIPIASSFHNNFFATLRDKEFENGVMKVSVELKFFESEFKDFKRGENFLEIPLKIKRDERYAFFNSANRRQGDFRLRARNGTFMTTRYLLYLTSLRIRKLVDEHPDAYSLDLPFNLDTLEAVSVLIAETALILFLEKQKYHTSYRCCALILYIADCYSITFVLEFMICGSLCVDICDFDRLSQFIRCLNMFKPLLHDEIMANIDRALFERAQLALESLKIWDIVEVLLFAHCFQLQRTRSALIAFIADRYFTQFSEEYNTSRNVGIYRQLLENPLGDSRYSPVALINDLVERKRHVRRLIKVRLQAAPKRRYENDIYS</sequence>
<evidence type="ECO:0000313" key="2">
    <source>
        <dbReference type="WBParaSite" id="ALUE_0002006301-mRNA-1"/>
    </source>
</evidence>
<name>A0A0M3IMT5_ASCLU</name>
<dbReference type="Proteomes" id="UP000036681">
    <property type="component" value="Unplaced"/>
</dbReference>
<keyword evidence="1" id="KW-1185">Reference proteome</keyword>
<dbReference type="WBParaSite" id="ALUE_0002006301-mRNA-1">
    <property type="protein sequence ID" value="ALUE_0002006301-mRNA-1"/>
    <property type="gene ID" value="ALUE_0002006301"/>
</dbReference>
<dbReference type="AlphaFoldDB" id="A0A0M3IMT5"/>
<protein>
    <submittedName>
        <fullName evidence="2">BTB domain-containing protein</fullName>
    </submittedName>
</protein>
<evidence type="ECO:0000313" key="1">
    <source>
        <dbReference type="Proteomes" id="UP000036681"/>
    </source>
</evidence>
<organism evidence="1 2">
    <name type="scientific">Ascaris lumbricoides</name>
    <name type="common">Giant roundworm</name>
    <dbReference type="NCBI Taxonomy" id="6252"/>
    <lineage>
        <taxon>Eukaryota</taxon>
        <taxon>Metazoa</taxon>
        <taxon>Ecdysozoa</taxon>
        <taxon>Nematoda</taxon>
        <taxon>Chromadorea</taxon>
        <taxon>Rhabditida</taxon>
        <taxon>Spirurina</taxon>
        <taxon>Ascaridomorpha</taxon>
        <taxon>Ascaridoidea</taxon>
        <taxon>Ascarididae</taxon>
        <taxon>Ascaris</taxon>
    </lineage>
</organism>
<accession>A0A0M3IMT5</accession>
<proteinExistence type="predicted"/>